<gene>
    <name evidence="8" type="ORF">QBC37DRAFT_408650</name>
</gene>
<evidence type="ECO:0000256" key="2">
    <source>
        <dbReference type="ARBA" id="ARBA00007719"/>
    </source>
</evidence>
<protein>
    <recommendedName>
        <fullName evidence="3">Dynactin subunit 6</fullName>
    </recommendedName>
</protein>
<dbReference type="PANTHER" id="PTHR13072">
    <property type="entry name" value="DYNACTIN 6"/>
    <property type="match status" value="1"/>
</dbReference>
<dbReference type="PANTHER" id="PTHR13072:SF0">
    <property type="entry name" value="DYNACTIN SUBUNIT 6"/>
    <property type="match status" value="1"/>
</dbReference>
<dbReference type="GO" id="GO:0005869">
    <property type="term" value="C:dynactin complex"/>
    <property type="evidence" value="ECO:0007669"/>
    <property type="project" value="InterPro"/>
</dbReference>
<keyword evidence="9" id="KW-1185">Reference proteome</keyword>
<evidence type="ECO:0000256" key="4">
    <source>
        <dbReference type="ARBA" id="ARBA00022490"/>
    </source>
</evidence>
<evidence type="ECO:0000256" key="6">
    <source>
        <dbReference type="ARBA" id="ARBA00034687"/>
    </source>
</evidence>
<dbReference type="InterPro" id="IPR011004">
    <property type="entry name" value="Trimer_LpxA-like_sf"/>
</dbReference>
<dbReference type="SUPFAM" id="SSF51161">
    <property type="entry name" value="Trimeric LpxA-like enzymes"/>
    <property type="match status" value="1"/>
</dbReference>
<feature type="region of interest" description="Disordered" evidence="7">
    <location>
        <begin position="1"/>
        <end position="20"/>
    </location>
</feature>
<organism evidence="8 9">
    <name type="scientific">Rhypophila decipiens</name>
    <dbReference type="NCBI Taxonomy" id="261697"/>
    <lineage>
        <taxon>Eukaryota</taxon>
        <taxon>Fungi</taxon>
        <taxon>Dikarya</taxon>
        <taxon>Ascomycota</taxon>
        <taxon>Pezizomycotina</taxon>
        <taxon>Sordariomycetes</taxon>
        <taxon>Sordariomycetidae</taxon>
        <taxon>Sordariales</taxon>
        <taxon>Naviculisporaceae</taxon>
        <taxon>Rhypophila</taxon>
    </lineage>
</organism>
<evidence type="ECO:0000256" key="7">
    <source>
        <dbReference type="SAM" id="MobiDB-lite"/>
    </source>
</evidence>
<evidence type="ECO:0000256" key="3">
    <source>
        <dbReference type="ARBA" id="ARBA00016573"/>
    </source>
</evidence>
<keyword evidence="5" id="KW-0206">Cytoskeleton</keyword>
<comment type="caution">
    <text evidence="8">The sequence shown here is derived from an EMBL/GenBank/DDBJ whole genome shotgun (WGS) entry which is preliminary data.</text>
</comment>
<comment type="subcellular location">
    <subcellularLocation>
        <location evidence="1">Cytoplasm</location>
        <location evidence="1">Cytoskeleton</location>
    </subcellularLocation>
</comment>
<dbReference type="AlphaFoldDB" id="A0AAN6YJF5"/>
<reference evidence="8" key="1">
    <citation type="journal article" date="2023" name="Mol. Phylogenet. Evol.">
        <title>Genome-scale phylogeny and comparative genomics of the fungal order Sordariales.</title>
        <authorList>
            <person name="Hensen N."/>
            <person name="Bonometti L."/>
            <person name="Westerberg I."/>
            <person name="Brannstrom I.O."/>
            <person name="Guillou S."/>
            <person name="Cros-Aarteil S."/>
            <person name="Calhoun S."/>
            <person name="Haridas S."/>
            <person name="Kuo A."/>
            <person name="Mondo S."/>
            <person name="Pangilinan J."/>
            <person name="Riley R."/>
            <person name="LaButti K."/>
            <person name="Andreopoulos B."/>
            <person name="Lipzen A."/>
            <person name="Chen C."/>
            <person name="Yan M."/>
            <person name="Daum C."/>
            <person name="Ng V."/>
            <person name="Clum A."/>
            <person name="Steindorff A."/>
            <person name="Ohm R.A."/>
            <person name="Martin F."/>
            <person name="Silar P."/>
            <person name="Natvig D.O."/>
            <person name="Lalanne C."/>
            <person name="Gautier V."/>
            <person name="Ament-Velasquez S.L."/>
            <person name="Kruys A."/>
            <person name="Hutchinson M.I."/>
            <person name="Powell A.J."/>
            <person name="Barry K."/>
            <person name="Miller A.N."/>
            <person name="Grigoriev I.V."/>
            <person name="Debuchy R."/>
            <person name="Gladieux P."/>
            <person name="Hiltunen Thoren M."/>
            <person name="Johannesson H."/>
        </authorList>
    </citation>
    <scope>NUCLEOTIDE SEQUENCE</scope>
    <source>
        <strain evidence="8">PSN293</strain>
    </source>
</reference>
<dbReference type="InterPro" id="IPR001451">
    <property type="entry name" value="Hexapep"/>
</dbReference>
<dbReference type="GO" id="GO:0007052">
    <property type="term" value="P:mitotic spindle organization"/>
    <property type="evidence" value="ECO:0007669"/>
    <property type="project" value="TreeGrafter"/>
</dbReference>
<comment type="function">
    <text evidence="6">Part of the dynactin complex that activates the molecular motor dynein for ultra-processive transport along microtubules.</text>
</comment>
<evidence type="ECO:0000313" key="9">
    <source>
        <dbReference type="Proteomes" id="UP001301769"/>
    </source>
</evidence>
<evidence type="ECO:0000256" key="5">
    <source>
        <dbReference type="ARBA" id="ARBA00023212"/>
    </source>
</evidence>
<dbReference type="Pfam" id="PF00132">
    <property type="entry name" value="Hexapep"/>
    <property type="match status" value="1"/>
</dbReference>
<sequence length="229" mass="23690">MAAPSSSSKRHSILPAVSQAGPKPPIQFSSSLVIADSAILTGPHTITIRSESVIHPRARLESTAGRINIGRRCIVHERTHIGLVPSSSSSSSRNGKSSLVSKGSGLGVLGEAGEAPVSPSVLIGAVTLGDYVTVEVAVTIEGGETLIGDGTIVGVGSKIGAGATVGKHCTLTPHSVVAPGEVIPDFTVIYSNGARRKDRRGVVDLRNKGQARQIEVLRRMIPSNPAKFQ</sequence>
<dbReference type="EMBL" id="MU858046">
    <property type="protein sequence ID" value="KAK4219851.1"/>
    <property type="molecule type" value="Genomic_DNA"/>
</dbReference>
<evidence type="ECO:0000256" key="1">
    <source>
        <dbReference type="ARBA" id="ARBA00004245"/>
    </source>
</evidence>
<comment type="similarity">
    <text evidence="2">Belongs to the dynactin subunits 5/6 family. Dynactin subunit 6 subfamily.</text>
</comment>
<reference evidence="8" key="2">
    <citation type="submission" date="2023-05" db="EMBL/GenBank/DDBJ databases">
        <authorList>
            <consortium name="Lawrence Berkeley National Laboratory"/>
            <person name="Steindorff A."/>
            <person name="Hensen N."/>
            <person name="Bonometti L."/>
            <person name="Westerberg I."/>
            <person name="Brannstrom I.O."/>
            <person name="Guillou S."/>
            <person name="Cros-Aarteil S."/>
            <person name="Calhoun S."/>
            <person name="Haridas S."/>
            <person name="Kuo A."/>
            <person name="Mondo S."/>
            <person name="Pangilinan J."/>
            <person name="Riley R."/>
            <person name="Labutti K."/>
            <person name="Andreopoulos B."/>
            <person name="Lipzen A."/>
            <person name="Chen C."/>
            <person name="Yanf M."/>
            <person name="Daum C."/>
            <person name="Ng V."/>
            <person name="Clum A."/>
            <person name="Ohm R."/>
            <person name="Martin F."/>
            <person name="Silar P."/>
            <person name="Natvig D."/>
            <person name="Lalanne C."/>
            <person name="Gautier V."/>
            <person name="Ament-Velasquez S.L."/>
            <person name="Kruys A."/>
            <person name="Hutchinson M.I."/>
            <person name="Powell A.J."/>
            <person name="Barry K."/>
            <person name="Miller A.N."/>
            <person name="Grigoriev I.V."/>
            <person name="Debuchy R."/>
            <person name="Gladieux P."/>
            <person name="Thoren M.H."/>
            <person name="Johannesson H."/>
        </authorList>
    </citation>
    <scope>NUCLEOTIDE SEQUENCE</scope>
    <source>
        <strain evidence="8">PSN293</strain>
    </source>
</reference>
<evidence type="ECO:0000313" key="8">
    <source>
        <dbReference type="EMBL" id="KAK4219851.1"/>
    </source>
</evidence>
<keyword evidence="4" id="KW-0963">Cytoplasm</keyword>
<accession>A0AAN6YJF5</accession>
<dbReference type="GO" id="GO:0070840">
    <property type="term" value="F:dynein complex binding"/>
    <property type="evidence" value="ECO:0007669"/>
    <property type="project" value="TreeGrafter"/>
</dbReference>
<name>A0AAN6YJF5_9PEZI</name>
<dbReference type="InterPro" id="IPR027777">
    <property type="entry name" value="DCTN6"/>
</dbReference>
<dbReference type="Proteomes" id="UP001301769">
    <property type="component" value="Unassembled WGS sequence"/>
</dbReference>
<dbReference type="Gene3D" id="2.160.10.10">
    <property type="entry name" value="Hexapeptide repeat proteins"/>
    <property type="match status" value="1"/>
</dbReference>
<proteinExistence type="inferred from homology"/>